<protein>
    <submittedName>
        <fullName evidence="2">Alpha/beta hydrolase</fullName>
    </submittedName>
</protein>
<proteinExistence type="predicted"/>
<dbReference type="GO" id="GO:0016020">
    <property type="term" value="C:membrane"/>
    <property type="evidence" value="ECO:0007669"/>
    <property type="project" value="TreeGrafter"/>
</dbReference>
<dbReference type="Gene3D" id="3.40.50.1820">
    <property type="entry name" value="alpha/beta hydrolase"/>
    <property type="match status" value="1"/>
</dbReference>
<dbReference type="RefSeq" id="WP_131585713.1">
    <property type="nucleotide sequence ID" value="NZ_SJZJ01000037.1"/>
</dbReference>
<evidence type="ECO:0000313" key="3">
    <source>
        <dbReference type="Proteomes" id="UP000295453"/>
    </source>
</evidence>
<gene>
    <name evidence="2" type="ORF">EPD65_15470</name>
</gene>
<dbReference type="SUPFAM" id="SSF53474">
    <property type="entry name" value="alpha/beta-Hydrolases"/>
    <property type="match status" value="1"/>
</dbReference>
<sequence length="382" mass="40394">MNWKTRAWAAAGAAGVAAAGTAVGVARHRHVIAARGVGDVARLGSLRSEPITVLASDGVALHVEIDELPETSSKRPRHRGRARGTEPRIEDLTVVFVHGFTLNLDTWHFQRAGYRDQVRSVYFDLRSHGQSGRSSRENSTIEQCADDLLTVLDAVAPDGPVVLVGHSMGGMTIVALAEAHPELFGTRVVGVGLVATTAGGLSPLHMIVPVIPEGFGADLATRVMAGLARGSRVIEHMRRLSSSVALVVTDMFAFGGEVPASYVEFVDSMISATPFEVLSEFFPSFEALDKFAALSALERVPTAIIGGTDDKLTSIGHSRKMQKAIAGSVLTECPGAGHMVVFEKHEQVNTALDQLIAGALDHSTWPSLLTEAAVADEPGGIA</sequence>
<comment type="caution">
    <text evidence="2">The sequence shown here is derived from an EMBL/GenBank/DDBJ whole genome shotgun (WGS) entry which is preliminary data.</text>
</comment>
<dbReference type="EMBL" id="SJZJ01000037">
    <property type="protein sequence ID" value="TCJ21236.1"/>
    <property type="molecule type" value="Genomic_DNA"/>
</dbReference>
<dbReference type="GO" id="GO:0047372">
    <property type="term" value="F:monoacylglycerol lipase activity"/>
    <property type="evidence" value="ECO:0007669"/>
    <property type="project" value="TreeGrafter"/>
</dbReference>
<reference evidence="2 3" key="1">
    <citation type="submission" date="2019-03" db="EMBL/GenBank/DDBJ databases">
        <authorList>
            <person name="Kim M.K.M."/>
        </authorList>
    </citation>
    <scope>NUCLEOTIDE SEQUENCE [LARGE SCALE GENOMIC DNA]</scope>
    <source>
        <strain evidence="2 3">18JY15-6</strain>
    </source>
</reference>
<dbReference type="OrthoDB" id="5422338at2"/>
<evidence type="ECO:0000259" key="1">
    <source>
        <dbReference type="Pfam" id="PF12697"/>
    </source>
</evidence>
<keyword evidence="2" id="KW-0378">Hydrolase</keyword>
<evidence type="ECO:0000313" key="2">
    <source>
        <dbReference type="EMBL" id="TCJ21236.1"/>
    </source>
</evidence>
<dbReference type="InterPro" id="IPR029058">
    <property type="entry name" value="AB_hydrolase_fold"/>
</dbReference>
<dbReference type="InterPro" id="IPR000073">
    <property type="entry name" value="AB_hydrolase_1"/>
</dbReference>
<dbReference type="AlphaFoldDB" id="A0A4R1BV87"/>
<dbReference type="InterPro" id="IPR050266">
    <property type="entry name" value="AB_hydrolase_sf"/>
</dbReference>
<accession>A0A4R1BV87</accession>
<dbReference type="PANTHER" id="PTHR43798">
    <property type="entry name" value="MONOACYLGLYCEROL LIPASE"/>
    <property type="match status" value="1"/>
</dbReference>
<dbReference type="Pfam" id="PF12697">
    <property type="entry name" value="Abhydrolase_6"/>
    <property type="match status" value="1"/>
</dbReference>
<dbReference type="Proteomes" id="UP000295453">
    <property type="component" value="Unassembled WGS sequence"/>
</dbReference>
<dbReference type="GO" id="GO:0046464">
    <property type="term" value="P:acylglycerol catabolic process"/>
    <property type="evidence" value="ECO:0007669"/>
    <property type="project" value="TreeGrafter"/>
</dbReference>
<name>A0A4R1BV87_9ACTN</name>
<organism evidence="2 3">
    <name type="scientific">Nocardioides jejuensis</name>
    <dbReference type="NCBI Taxonomy" id="2502782"/>
    <lineage>
        <taxon>Bacteria</taxon>
        <taxon>Bacillati</taxon>
        <taxon>Actinomycetota</taxon>
        <taxon>Actinomycetes</taxon>
        <taxon>Propionibacteriales</taxon>
        <taxon>Nocardioidaceae</taxon>
        <taxon>Nocardioides</taxon>
    </lineage>
</organism>
<dbReference type="PANTHER" id="PTHR43798:SF5">
    <property type="entry name" value="MONOACYLGLYCEROL LIPASE ABHD6"/>
    <property type="match status" value="1"/>
</dbReference>
<feature type="domain" description="AB hydrolase-1" evidence="1">
    <location>
        <begin position="94"/>
        <end position="349"/>
    </location>
</feature>
<keyword evidence="3" id="KW-1185">Reference proteome</keyword>